<gene>
    <name evidence="1" type="ORF">GCM10010468_27100</name>
</gene>
<comment type="caution">
    <text evidence="1">The sequence shown here is derived from an EMBL/GenBank/DDBJ whole genome shotgun (WGS) entry which is preliminary data.</text>
</comment>
<dbReference type="EMBL" id="BAAAUV010000006">
    <property type="protein sequence ID" value="GAA3209622.1"/>
    <property type="molecule type" value="Genomic_DNA"/>
</dbReference>
<accession>A0ABP6Q7K8</accession>
<protein>
    <submittedName>
        <fullName evidence="1">DUF742 domain-containing protein</fullName>
    </submittedName>
</protein>
<evidence type="ECO:0000313" key="2">
    <source>
        <dbReference type="Proteomes" id="UP001501237"/>
    </source>
</evidence>
<evidence type="ECO:0000313" key="1">
    <source>
        <dbReference type="EMBL" id="GAA3209622.1"/>
    </source>
</evidence>
<sequence>MEEQPDRWLEVERGPIVRPYALTRGRTEPEGEAFHLISVVQARVEPGAVSRAEPEHHLLLTLCQRPVSVVDLASDARLPLGVTRVLLGDLRHRGMIITRPAAARNDGAVDIHIIREVLNGLRAL</sequence>
<dbReference type="InterPro" id="IPR007995">
    <property type="entry name" value="DUF742"/>
</dbReference>
<dbReference type="PANTHER" id="PTHR36221">
    <property type="entry name" value="DUF742 DOMAIN-CONTAINING PROTEIN"/>
    <property type="match status" value="1"/>
</dbReference>
<dbReference type="RefSeq" id="WP_344827256.1">
    <property type="nucleotide sequence ID" value="NZ_BAAAUV010000006.1"/>
</dbReference>
<reference evidence="2" key="1">
    <citation type="journal article" date="2019" name="Int. J. Syst. Evol. Microbiol.">
        <title>The Global Catalogue of Microorganisms (GCM) 10K type strain sequencing project: providing services to taxonomists for standard genome sequencing and annotation.</title>
        <authorList>
            <consortium name="The Broad Institute Genomics Platform"/>
            <consortium name="The Broad Institute Genome Sequencing Center for Infectious Disease"/>
            <person name="Wu L."/>
            <person name="Ma J."/>
        </authorList>
    </citation>
    <scope>NUCLEOTIDE SEQUENCE [LARGE SCALE GENOMIC DNA]</scope>
    <source>
        <strain evidence="2">JCM 9377</strain>
    </source>
</reference>
<organism evidence="1 2">
    <name type="scientific">Actinocorallia longicatena</name>
    <dbReference type="NCBI Taxonomy" id="111803"/>
    <lineage>
        <taxon>Bacteria</taxon>
        <taxon>Bacillati</taxon>
        <taxon>Actinomycetota</taxon>
        <taxon>Actinomycetes</taxon>
        <taxon>Streptosporangiales</taxon>
        <taxon>Thermomonosporaceae</taxon>
        <taxon>Actinocorallia</taxon>
    </lineage>
</organism>
<keyword evidence="2" id="KW-1185">Reference proteome</keyword>
<proteinExistence type="predicted"/>
<name>A0ABP6Q7K8_9ACTN</name>
<dbReference type="PANTHER" id="PTHR36221:SF1">
    <property type="entry name" value="DUF742 DOMAIN-CONTAINING PROTEIN"/>
    <property type="match status" value="1"/>
</dbReference>
<dbReference type="Pfam" id="PF05331">
    <property type="entry name" value="DUF742"/>
    <property type="match status" value="1"/>
</dbReference>
<dbReference type="Proteomes" id="UP001501237">
    <property type="component" value="Unassembled WGS sequence"/>
</dbReference>